<dbReference type="RefSeq" id="WP_131776160.1">
    <property type="nucleotide sequence ID" value="NZ_BMOB01000003.1"/>
</dbReference>
<keyword evidence="3" id="KW-1185">Reference proteome</keyword>
<reference evidence="2" key="1">
    <citation type="journal article" date="2014" name="Int. J. Syst. Evol. Microbiol.">
        <title>Complete genome sequence of Corynebacterium casei LMG S-19264T (=DSM 44701T), isolated from a smear-ripened cheese.</title>
        <authorList>
            <consortium name="US DOE Joint Genome Institute (JGI-PGF)"/>
            <person name="Walter F."/>
            <person name="Albersmeier A."/>
            <person name="Kalinowski J."/>
            <person name="Ruckert C."/>
        </authorList>
    </citation>
    <scope>NUCLEOTIDE SEQUENCE</scope>
    <source>
        <strain evidence="2">JCM 13919</strain>
    </source>
</reference>
<reference evidence="2" key="2">
    <citation type="submission" date="2020-09" db="EMBL/GenBank/DDBJ databases">
        <authorList>
            <person name="Sun Q."/>
            <person name="Ohkuma M."/>
        </authorList>
    </citation>
    <scope>NUCLEOTIDE SEQUENCE</scope>
    <source>
        <strain evidence="2">JCM 13919</strain>
    </source>
</reference>
<proteinExistence type="predicted"/>
<evidence type="ECO:0000313" key="2">
    <source>
        <dbReference type="EMBL" id="GGI82671.1"/>
    </source>
</evidence>
<accession>A0A917JS67</accession>
<evidence type="ECO:0000313" key="3">
    <source>
        <dbReference type="Proteomes" id="UP000630149"/>
    </source>
</evidence>
<dbReference type="EMBL" id="BMOB01000003">
    <property type="protein sequence ID" value="GGI82671.1"/>
    <property type="molecule type" value="Genomic_DNA"/>
</dbReference>
<name>A0A917JS67_9GAMM</name>
<evidence type="ECO:0000256" key="1">
    <source>
        <dbReference type="SAM" id="SignalP"/>
    </source>
</evidence>
<keyword evidence="1" id="KW-0732">Signal</keyword>
<dbReference type="OrthoDB" id="5875457at2"/>
<dbReference type="AlphaFoldDB" id="A0A917JS67"/>
<organism evidence="2 3">
    <name type="scientific">Legionella impletisoli</name>
    <dbReference type="NCBI Taxonomy" id="343510"/>
    <lineage>
        <taxon>Bacteria</taxon>
        <taxon>Pseudomonadati</taxon>
        <taxon>Pseudomonadota</taxon>
        <taxon>Gammaproteobacteria</taxon>
        <taxon>Legionellales</taxon>
        <taxon>Legionellaceae</taxon>
        <taxon>Legionella</taxon>
    </lineage>
</organism>
<feature type="signal peptide" evidence="1">
    <location>
        <begin position="1"/>
        <end position="21"/>
    </location>
</feature>
<dbReference type="Proteomes" id="UP000630149">
    <property type="component" value="Unassembled WGS sequence"/>
</dbReference>
<gene>
    <name evidence="2" type="ORF">GCM10007966_09120</name>
</gene>
<comment type="caution">
    <text evidence="2">The sequence shown here is derived from an EMBL/GenBank/DDBJ whole genome shotgun (WGS) entry which is preliminary data.</text>
</comment>
<sequence length="176" mass="19845">MFRSTLRIIFFILISPTLAVAEVPEHQERLSEYKIAFKKLISAKSIECYFPQGVLANWKGKTMVLEEDRFSNAVHFDNIDISGKGRARLIGNLGATDVLAFATPTGITFIEKTDIGNFIYTTIFPSYLGDKKINSEPQKNTFLFQEAYIAVTSRHGYHPITGATPSQFHGYCRILE</sequence>
<protein>
    <submittedName>
        <fullName evidence="2">Uncharacterized protein</fullName>
    </submittedName>
</protein>
<feature type="chain" id="PRO_5036696348" evidence="1">
    <location>
        <begin position="22"/>
        <end position="176"/>
    </location>
</feature>